<dbReference type="Proteomes" id="UP000001847">
    <property type="component" value="Chromosome I"/>
</dbReference>
<dbReference type="AlphaFoldDB" id="B0SSL8"/>
<accession>B0SSL8</accession>
<keyword evidence="6" id="KW-0016">Alginate biosynthesis</keyword>
<dbReference type="EMBL" id="CP000786">
    <property type="protein sequence ID" value="ABZ98108.1"/>
    <property type="molecule type" value="Genomic_DNA"/>
</dbReference>
<comment type="subcellular location">
    <subcellularLocation>
        <location evidence="1">Periplasm</location>
    </subcellularLocation>
</comment>
<dbReference type="InterPro" id="IPR031811">
    <property type="entry name" value="ALGX/ALGJ_SGNH-like"/>
</dbReference>
<reference evidence="8 9" key="1">
    <citation type="journal article" date="2008" name="PLoS ONE">
        <title>Genome sequence of the saprophyte Leptospira biflexa provides insights into the evolution of Leptospira and the pathogenesis of leptospirosis.</title>
        <authorList>
            <person name="Picardeau M."/>
            <person name="Bulach D.M."/>
            <person name="Bouchier C."/>
            <person name="Zuerner R.L."/>
            <person name="Zidane N."/>
            <person name="Wilson P.J."/>
            <person name="Creno S."/>
            <person name="Kuczek E.S."/>
            <person name="Bommezzadri S."/>
            <person name="Davis J.C."/>
            <person name="McGrath A."/>
            <person name="Johnson M.J."/>
            <person name="Boursaux-Eude C."/>
            <person name="Seemann T."/>
            <person name="Rouy Z."/>
            <person name="Coppel R.L."/>
            <person name="Rood J.I."/>
            <person name="Lajus A."/>
            <person name="Davies J.K."/>
            <person name="Medigue C."/>
            <person name="Adler B."/>
        </authorList>
    </citation>
    <scope>NUCLEOTIDE SEQUENCE [LARGE SCALE GENOMIC DNA]</scope>
    <source>
        <strain evidence="9">Patoc 1 / ATCC 23582 / Paris</strain>
    </source>
</reference>
<dbReference type="Pfam" id="PF16822">
    <property type="entry name" value="ALGX"/>
    <property type="match status" value="1"/>
</dbReference>
<dbReference type="KEGG" id="lbi:LEPBI_I2006"/>
<dbReference type="HOGENOM" id="CLU_045959_1_0_12"/>
<dbReference type="GO" id="GO:0042121">
    <property type="term" value="P:alginic acid biosynthetic process"/>
    <property type="evidence" value="ECO:0007669"/>
    <property type="project" value="UniProtKB-UniPathway"/>
</dbReference>
<evidence type="ECO:0000313" key="8">
    <source>
        <dbReference type="EMBL" id="ABZ98108.1"/>
    </source>
</evidence>
<evidence type="ECO:0000259" key="7">
    <source>
        <dbReference type="Pfam" id="PF16822"/>
    </source>
</evidence>
<evidence type="ECO:0000256" key="5">
    <source>
        <dbReference type="ARBA" id="ARBA00022764"/>
    </source>
</evidence>
<dbReference type="GO" id="GO:0042597">
    <property type="term" value="C:periplasmic space"/>
    <property type="evidence" value="ECO:0007669"/>
    <property type="project" value="UniProtKB-SubCell"/>
</dbReference>
<protein>
    <submittedName>
        <fullName evidence="8">Putative alginate biosynthesis protein AlgJ</fullName>
    </submittedName>
</protein>
<comment type="pathway">
    <text evidence="2">Glycan biosynthesis; alginate biosynthesis.</text>
</comment>
<evidence type="ECO:0000256" key="6">
    <source>
        <dbReference type="ARBA" id="ARBA00022841"/>
    </source>
</evidence>
<evidence type="ECO:0000256" key="2">
    <source>
        <dbReference type="ARBA" id="ARBA00005182"/>
    </source>
</evidence>
<evidence type="ECO:0000256" key="4">
    <source>
        <dbReference type="ARBA" id="ARBA00022729"/>
    </source>
</evidence>
<keyword evidence="5" id="KW-0574">Periplasm</keyword>
<evidence type="ECO:0000256" key="3">
    <source>
        <dbReference type="ARBA" id="ARBA00022679"/>
    </source>
</evidence>
<organism evidence="8 9">
    <name type="scientific">Leptospira biflexa serovar Patoc (strain Patoc 1 / ATCC 23582 / Paris)</name>
    <dbReference type="NCBI Taxonomy" id="456481"/>
    <lineage>
        <taxon>Bacteria</taxon>
        <taxon>Pseudomonadati</taxon>
        <taxon>Spirochaetota</taxon>
        <taxon>Spirochaetia</taxon>
        <taxon>Leptospirales</taxon>
        <taxon>Leptospiraceae</taxon>
        <taxon>Leptospira</taxon>
    </lineage>
</organism>
<evidence type="ECO:0000256" key="1">
    <source>
        <dbReference type="ARBA" id="ARBA00004418"/>
    </source>
</evidence>
<gene>
    <name evidence="8" type="ordered locus">LEPBI_I2006</name>
</gene>
<evidence type="ECO:0000313" key="9">
    <source>
        <dbReference type="Proteomes" id="UP000001847"/>
    </source>
</evidence>
<keyword evidence="3" id="KW-0808">Transferase</keyword>
<dbReference type="GO" id="GO:0016740">
    <property type="term" value="F:transferase activity"/>
    <property type="evidence" value="ECO:0007669"/>
    <property type="project" value="UniProtKB-KW"/>
</dbReference>
<proteinExistence type="predicted"/>
<name>B0SSL8_LEPBP</name>
<feature type="domain" description="AlgX/AlgJ SGNH hydrolase-like" evidence="7">
    <location>
        <begin position="88"/>
        <end position="251"/>
    </location>
</feature>
<keyword evidence="4" id="KW-0732">Signal</keyword>
<keyword evidence="9" id="KW-1185">Reference proteome</keyword>
<dbReference type="BioCyc" id="LBIF456481:LEPBI_RS09910-MONOMER"/>
<dbReference type="UniPathway" id="UPA00286"/>
<dbReference type="OrthoDB" id="175771at2"/>
<dbReference type="RefSeq" id="WP_012388978.1">
    <property type="nucleotide sequence ID" value="NC_010602.1"/>
</dbReference>
<dbReference type="STRING" id="456481.LEPBI_I2006"/>
<sequence>MKRIFLNFVFFMLFFPVINLGLGIVGDIQSTEKANEVTIDEIVKADFDNRFILIESYFEKRFPARNWIIQKYNYFVWFLLDSSPKRRVVRGLEDWLYIFWGQSPNGRDYSFKKKEFEIHKIGVEKLRQFCTHKGIKFYSAVVPEKFNIYPEYLKPDDFSTIKRDKYFKIHEEYRKSKNPTIFFHEELFLTKPLRNVYYKTDTHWNSNGAFIASKKVISIIKQDFPNLSELRESDFDLVQVQSKGKDLGDFLSLGDYLKDDEFLYISKKNEKGKVADLHIVVIHDSYFYPMHTFFNQRFTKVDAFNFVQNENMDPLVNILNSKPDIVLFITLERHIGNFDNRVFSIL</sequence>